<evidence type="ECO:0000256" key="1">
    <source>
        <dbReference type="SAM" id="MobiDB-lite"/>
    </source>
</evidence>
<keyword evidence="3" id="KW-1185">Reference proteome</keyword>
<reference evidence="2 3" key="1">
    <citation type="journal article" date="2019" name="Viruses">
        <title>Faecal Virome Analysis of Wild Animals from Brazil.</title>
        <authorList>
            <person name="Duarte M.A."/>
            <person name="Silva J.M.F."/>
            <person name="Brito C.R."/>
            <person name="Teixeira D.S."/>
            <person name="Melo F.L."/>
            <person name="Ribeiro B.M."/>
            <person name="Nagata T."/>
            <person name="Campos F.S."/>
        </authorList>
    </citation>
    <scope>NUCLEOTIDE SEQUENCE [LARGE SCALE GENOMIC DNA]</scope>
    <source>
        <strain evidence="2">BR_DF11</strain>
    </source>
</reference>
<evidence type="ECO:0000313" key="2">
    <source>
        <dbReference type="EMBL" id="QEJ80807.1"/>
    </source>
</evidence>
<gene>
    <name evidence="2" type="ORF">PLC_VP1</name>
</gene>
<dbReference type="Proteomes" id="UP000680327">
    <property type="component" value="Segment"/>
</dbReference>
<feature type="region of interest" description="Disordered" evidence="1">
    <location>
        <begin position="485"/>
        <end position="528"/>
    </location>
</feature>
<organism evidence="2 3">
    <name type="scientific">Psittacara leucophthalmus chapparvovirus</name>
    <dbReference type="NCBI Taxonomy" id="2604335"/>
    <lineage>
        <taxon>Viruses</taxon>
        <taxon>Monodnaviria</taxon>
        <taxon>Shotokuvirae</taxon>
        <taxon>Cossaviricota</taxon>
        <taxon>Quintoviricetes</taxon>
        <taxon>Piccovirales</taxon>
        <taxon>Parvoviridae</taxon>
        <taxon>Hamaparvovirinae</taxon>
        <taxon>Chaphamaparvovirus</taxon>
        <taxon>Chaphamaparvovirus psittacine1</taxon>
    </lineage>
</organism>
<sequence length="528" mass="60510">MAEDVSFENVYMCYIKNMPYIYPPDNQDTMDATSQINTGWHIIPNFLWNHFVTPKQWAEFQIKYEAYHVESCSATIFNMIPMTTQLAIQGTSVFTAFNNTIMALAYTDKLYETSWEKWTSTTIRNQSPNLAEKEGLKCELGTANRKRFELPIYSWKVPHVRLTSINTWADVPVQKSLMDAAGQGVWPKGQNAATWPSGCFWDPMNMPGELQELRPGKNACSFSWSCHPCDSNIWFNMDQLGQWYPWTTPGPYNADNRPFTYVLSSNLDPDPLASRFQNDPWINDYTIPNWAQIPICDPSWFWKEMQQSIADYMGENIYNQKPDLRFPGTEYEKYKWPPTQWFIKMVPLFDTNGTHIEVTAQISMRVKLNVKAKKRRSAYYAPTWGPFNWRSVYAGTTKLQNYKNSFVRYRSAGARKTWQNIANQDTTANKAHPRETPYDLNQKVAGGSGISSTGLAPTTASILTTTAKDIAAKPDLTVTFSSDTLEREVTKHPVAQKRRAQPVTRKPSPDLPINDLTFYPGNIPDTQL</sequence>
<name>A0A5C0PWM1_9VIRU</name>
<dbReference type="EMBL" id="MN175613">
    <property type="protein sequence ID" value="QEJ80807.1"/>
    <property type="molecule type" value="Genomic_DNA"/>
</dbReference>
<accession>A0A5C0PWM1</accession>
<proteinExistence type="predicted"/>
<protein>
    <submittedName>
        <fullName evidence="2">Capsid protein VP1</fullName>
    </submittedName>
</protein>
<evidence type="ECO:0000313" key="3">
    <source>
        <dbReference type="Proteomes" id="UP000680327"/>
    </source>
</evidence>